<proteinExistence type="predicted"/>
<reference evidence="1" key="3">
    <citation type="submission" date="2023-05" db="EMBL/GenBank/DDBJ databases">
        <authorList>
            <person name="Smith C.H."/>
        </authorList>
    </citation>
    <scope>NUCLEOTIDE SEQUENCE</scope>
    <source>
        <strain evidence="1">CHS0354</strain>
        <tissue evidence="1">Mantle</tissue>
    </source>
</reference>
<name>A0AAE0S8F4_9BIVA</name>
<accession>A0AAE0S8F4</accession>
<protein>
    <submittedName>
        <fullName evidence="1">Uncharacterized protein</fullName>
    </submittedName>
</protein>
<comment type="caution">
    <text evidence="1">The sequence shown here is derived from an EMBL/GenBank/DDBJ whole genome shotgun (WGS) entry which is preliminary data.</text>
</comment>
<sequence length="67" mass="7537">MSESVNKALNSVMFESVDKALNSVMFESVDKALSSVMFESISTQTSVRKKRFDTILTQNFPKISRLS</sequence>
<dbReference type="EMBL" id="JAEAOA010002018">
    <property type="protein sequence ID" value="KAK3587271.1"/>
    <property type="molecule type" value="Genomic_DNA"/>
</dbReference>
<evidence type="ECO:0000313" key="2">
    <source>
        <dbReference type="Proteomes" id="UP001195483"/>
    </source>
</evidence>
<organism evidence="1 2">
    <name type="scientific">Potamilus streckersoni</name>
    <dbReference type="NCBI Taxonomy" id="2493646"/>
    <lineage>
        <taxon>Eukaryota</taxon>
        <taxon>Metazoa</taxon>
        <taxon>Spiralia</taxon>
        <taxon>Lophotrochozoa</taxon>
        <taxon>Mollusca</taxon>
        <taxon>Bivalvia</taxon>
        <taxon>Autobranchia</taxon>
        <taxon>Heteroconchia</taxon>
        <taxon>Palaeoheterodonta</taxon>
        <taxon>Unionida</taxon>
        <taxon>Unionoidea</taxon>
        <taxon>Unionidae</taxon>
        <taxon>Ambleminae</taxon>
        <taxon>Lampsilini</taxon>
        <taxon>Potamilus</taxon>
    </lineage>
</organism>
<evidence type="ECO:0000313" key="1">
    <source>
        <dbReference type="EMBL" id="KAK3587271.1"/>
    </source>
</evidence>
<dbReference type="Proteomes" id="UP001195483">
    <property type="component" value="Unassembled WGS sequence"/>
</dbReference>
<reference evidence="1" key="1">
    <citation type="journal article" date="2021" name="Genome Biol. Evol.">
        <title>A High-Quality Reference Genome for a Parasitic Bivalve with Doubly Uniparental Inheritance (Bivalvia: Unionida).</title>
        <authorList>
            <person name="Smith C.H."/>
        </authorList>
    </citation>
    <scope>NUCLEOTIDE SEQUENCE</scope>
    <source>
        <strain evidence="1">CHS0354</strain>
    </source>
</reference>
<keyword evidence="2" id="KW-1185">Reference proteome</keyword>
<gene>
    <name evidence="1" type="ORF">CHS0354_034416</name>
</gene>
<reference evidence="1" key="2">
    <citation type="journal article" date="2021" name="Genome Biol. Evol.">
        <title>Developing a high-quality reference genome for a parasitic bivalve with doubly uniparental inheritance (Bivalvia: Unionida).</title>
        <authorList>
            <person name="Smith C.H."/>
        </authorList>
    </citation>
    <scope>NUCLEOTIDE SEQUENCE</scope>
    <source>
        <strain evidence="1">CHS0354</strain>
        <tissue evidence="1">Mantle</tissue>
    </source>
</reference>
<dbReference type="AlphaFoldDB" id="A0AAE0S8F4"/>